<comment type="caution">
    <text evidence="4">The sequence shown here is derived from an EMBL/GenBank/DDBJ whole genome shotgun (WGS) entry which is preliminary data.</text>
</comment>
<feature type="domain" description="Thioesterase TesA-like" evidence="3">
    <location>
        <begin position="7"/>
        <end position="195"/>
    </location>
</feature>
<dbReference type="RefSeq" id="WP_386754018.1">
    <property type="nucleotide sequence ID" value="NZ_JBHSNM010000001.1"/>
</dbReference>
<comment type="similarity">
    <text evidence="1">Belongs to the thioesterase family.</text>
</comment>
<proteinExistence type="inferred from homology"/>
<name>A0ABW0SJ89_9GAMM</name>
<evidence type="ECO:0000313" key="5">
    <source>
        <dbReference type="Proteomes" id="UP001596036"/>
    </source>
</evidence>
<dbReference type="InterPro" id="IPR020802">
    <property type="entry name" value="TesA-like"/>
</dbReference>
<evidence type="ECO:0000259" key="3">
    <source>
        <dbReference type="SMART" id="SM00824"/>
    </source>
</evidence>
<dbReference type="SUPFAM" id="SSF53474">
    <property type="entry name" value="alpha/beta-Hydrolases"/>
    <property type="match status" value="1"/>
</dbReference>
<dbReference type="InterPro" id="IPR029058">
    <property type="entry name" value="AB_hydrolase_fold"/>
</dbReference>
<dbReference type="InterPro" id="IPR012223">
    <property type="entry name" value="TEII"/>
</dbReference>
<dbReference type="Pfam" id="PF00975">
    <property type="entry name" value="Thioesterase"/>
    <property type="match status" value="1"/>
</dbReference>
<dbReference type="PANTHER" id="PTHR11487">
    <property type="entry name" value="THIOESTERASE"/>
    <property type="match status" value="1"/>
</dbReference>
<evidence type="ECO:0000256" key="2">
    <source>
        <dbReference type="ARBA" id="ARBA00022801"/>
    </source>
</evidence>
<dbReference type="InterPro" id="IPR001031">
    <property type="entry name" value="Thioesterase"/>
</dbReference>
<evidence type="ECO:0000256" key="1">
    <source>
        <dbReference type="ARBA" id="ARBA00007169"/>
    </source>
</evidence>
<dbReference type="Gene3D" id="3.40.50.1820">
    <property type="entry name" value="alpha/beta hydrolase"/>
    <property type="match status" value="1"/>
</dbReference>
<dbReference type="EMBL" id="JBHSNM010000001">
    <property type="protein sequence ID" value="MFC5569062.1"/>
    <property type="molecule type" value="Genomic_DNA"/>
</dbReference>
<protein>
    <submittedName>
        <fullName evidence="4">Thioesterase II family protein</fullName>
    </submittedName>
</protein>
<reference evidence="5" key="1">
    <citation type="journal article" date="2019" name="Int. J. Syst. Evol. Microbiol.">
        <title>The Global Catalogue of Microorganisms (GCM) 10K type strain sequencing project: providing services to taxonomists for standard genome sequencing and annotation.</title>
        <authorList>
            <consortium name="The Broad Institute Genomics Platform"/>
            <consortium name="The Broad Institute Genome Sequencing Center for Infectious Disease"/>
            <person name="Wu L."/>
            <person name="Ma J."/>
        </authorList>
    </citation>
    <scope>NUCLEOTIDE SEQUENCE [LARGE SCALE GENOMIC DNA]</scope>
    <source>
        <strain evidence="5">KACC 11407</strain>
    </source>
</reference>
<evidence type="ECO:0000313" key="4">
    <source>
        <dbReference type="EMBL" id="MFC5569062.1"/>
    </source>
</evidence>
<keyword evidence="2" id="KW-0378">Hydrolase</keyword>
<sequence>MAPIRLFCFPYAGAAAWIFRGLAQRLAGRFDVVAVDLPGRGRRHAEPLVDDWSVLVRLLASDVKRQIDRPYALLGYSLGAVVALEVMAELFRQHSPRSPLALIACAAPGPAAMNRSDLHLRDDRRMFEGLRHLGGIPDEMMDSPELLALMAPVVRADLRLFESYRRPDRAPFPVPIVACHGIDDASVGDRYQAWQGETSASFRTRGFVGGHMFLHGAEAELAHAVTADLEACALPETT</sequence>
<gene>
    <name evidence="4" type="ORF">ACFPN1_03145</name>
</gene>
<accession>A0ABW0SJ89</accession>
<dbReference type="Proteomes" id="UP001596036">
    <property type="component" value="Unassembled WGS sequence"/>
</dbReference>
<dbReference type="SMART" id="SM00824">
    <property type="entry name" value="PKS_TE"/>
    <property type="match status" value="1"/>
</dbReference>
<dbReference type="PANTHER" id="PTHR11487:SF0">
    <property type="entry name" value="S-ACYL FATTY ACID SYNTHASE THIOESTERASE, MEDIUM CHAIN"/>
    <property type="match status" value="1"/>
</dbReference>
<keyword evidence="5" id="KW-1185">Reference proteome</keyword>
<organism evidence="4 5">
    <name type="scientific">Lysobacter yangpyeongensis</name>
    <dbReference type="NCBI Taxonomy" id="346182"/>
    <lineage>
        <taxon>Bacteria</taxon>
        <taxon>Pseudomonadati</taxon>
        <taxon>Pseudomonadota</taxon>
        <taxon>Gammaproteobacteria</taxon>
        <taxon>Lysobacterales</taxon>
        <taxon>Lysobacteraceae</taxon>
        <taxon>Lysobacter</taxon>
    </lineage>
</organism>